<dbReference type="AlphaFoldDB" id="G7LB22"/>
<dbReference type="HOGENOM" id="CLU_1368032_0_0_1"/>
<accession>G7LB22</accession>
<evidence type="ECO:0000313" key="2">
    <source>
        <dbReference type="EnsemblPlants" id="AET02887"/>
    </source>
</evidence>
<sequence>MVAYLKRRLANTLEKIIRELLTRENHFSAILLTMLKEKDRLFVAMILWSMWKSRNTKFSEAINTTPPSIATRANDVPSLGHIKCNVDTAIFNSNTTMAYGLCFRDLSRALLMGKSEYFHLSIFALEGLINSLNMAISNHLHNGNQALVDAVRVNLKSGFCRIVARRLGNVARWRFYFFRQGTGKIAARWGHIVARWCAGG</sequence>
<organism evidence="1 3">
    <name type="scientific">Medicago truncatula</name>
    <name type="common">Barrel medic</name>
    <name type="synonym">Medicago tribuloides</name>
    <dbReference type="NCBI Taxonomy" id="3880"/>
    <lineage>
        <taxon>Eukaryota</taxon>
        <taxon>Viridiplantae</taxon>
        <taxon>Streptophyta</taxon>
        <taxon>Embryophyta</taxon>
        <taxon>Tracheophyta</taxon>
        <taxon>Spermatophyta</taxon>
        <taxon>Magnoliopsida</taxon>
        <taxon>eudicotyledons</taxon>
        <taxon>Gunneridae</taxon>
        <taxon>Pentapetalae</taxon>
        <taxon>rosids</taxon>
        <taxon>fabids</taxon>
        <taxon>Fabales</taxon>
        <taxon>Fabaceae</taxon>
        <taxon>Papilionoideae</taxon>
        <taxon>50 kb inversion clade</taxon>
        <taxon>NPAAA clade</taxon>
        <taxon>Hologalegina</taxon>
        <taxon>IRL clade</taxon>
        <taxon>Trifolieae</taxon>
        <taxon>Medicago</taxon>
    </lineage>
</organism>
<dbReference type="PaxDb" id="3880-AET02887"/>
<protein>
    <submittedName>
        <fullName evidence="1 2">Uncharacterized protein</fullName>
    </submittedName>
</protein>
<gene>
    <name evidence="1" type="ordered locus">MTR_8g057090</name>
</gene>
<reference evidence="1 3" key="2">
    <citation type="journal article" date="2014" name="BMC Genomics">
        <title>An improved genome release (version Mt4.0) for the model legume Medicago truncatula.</title>
        <authorList>
            <person name="Tang H."/>
            <person name="Krishnakumar V."/>
            <person name="Bidwell S."/>
            <person name="Rosen B."/>
            <person name="Chan A."/>
            <person name="Zhou S."/>
            <person name="Gentzbittel L."/>
            <person name="Childs K.L."/>
            <person name="Yandell M."/>
            <person name="Gundlach H."/>
            <person name="Mayer K.F."/>
            <person name="Schwartz D.C."/>
            <person name="Town C.D."/>
        </authorList>
    </citation>
    <scope>GENOME REANNOTATION</scope>
    <source>
        <strain evidence="2 3">cv. Jemalong A17</strain>
    </source>
</reference>
<reference evidence="2" key="3">
    <citation type="submission" date="2015-04" db="UniProtKB">
        <authorList>
            <consortium name="EnsemblPlants"/>
        </authorList>
    </citation>
    <scope>IDENTIFICATION</scope>
    <source>
        <strain evidence="2">cv. Jemalong A17</strain>
    </source>
</reference>
<dbReference type="EnsemblPlants" id="AET02887">
    <property type="protein sequence ID" value="AET02887"/>
    <property type="gene ID" value="MTR_8g057090"/>
</dbReference>
<evidence type="ECO:0000313" key="3">
    <source>
        <dbReference type="Proteomes" id="UP000002051"/>
    </source>
</evidence>
<dbReference type="Proteomes" id="UP000002051">
    <property type="component" value="Chromosome 8"/>
</dbReference>
<name>G7LB22_MEDTR</name>
<dbReference type="EMBL" id="CM001224">
    <property type="protein sequence ID" value="AET02887.1"/>
    <property type="molecule type" value="Genomic_DNA"/>
</dbReference>
<keyword evidence="3" id="KW-1185">Reference proteome</keyword>
<reference evidence="1 3" key="1">
    <citation type="journal article" date="2011" name="Nature">
        <title>The Medicago genome provides insight into the evolution of rhizobial symbioses.</title>
        <authorList>
            <person name="Young N.D."/>
            <person name="Debelle F."/>
            <person name="Oldroyd G.E."/>
            <person name="Geurts R."/>
            <person name="Cannon S.B."/>
            <person name="Udvardi M.K."/>
            <person name="Benedito V.A."/>
            <person name="Mayer K.F."/>
            <person name="Gouzy J."/>
            <person name="Schoof H."/>
            <person name="Van de Peer Y."/>
            <person name="Proost S."/>
            <person name="Cook D.R."/>
            <person name="Meyers B.C."/>
            <person name="Spannagl M."/>
            <person name="Cheung F."/>
            <person name="De Mita S."/>
            <person name="Krishnakumar V."/>
            <person name="Gundlach H."/>
            <person name="Zhou S."/>
            <person name="Mudge J."/>
            <person name="Bharti A.K."/>
            <person name="Murray J.D."/>
            <person name="Naoumkina M.A."/>
            <person name="Rosen B."/>
            <person name="Silverstein K.A."/>
            <person name="Tang H."/>
            <person name="Rombauts S."/>
            <person name="Zhao P.X."/>
            <person name="Zhou P."/>
            <person name="Barbe V."/>
            <person name="Bardou P."/>
            <person name="Bechner M."/>
            <person name="Bellec A."/>
            <person name="Berger A."/>
            <person name="Berges H."/>
            <person name="Bidwell S."/>
            <person name="Bisseling T."/>
            <person name="Choisne N."/>
            <person name="Couloux A."/>
            <person name="Denny R."/>
            <person name="Deshpande S."/>
            <person name="Dai X."/>
            <person name="Doyle J.J."/>
            <person name="Dudez A.M."/>
            <person name="Farmer A.D."/>
            <person name="Fouteau S."/>
            <person name="Franken C."/>
            <person name="Gibelin C."/>
            <person name="Gish J."/>
            <person name="Goldstein S."/>
            <person name="Gonzalez A.J."/>
            <person name="Green P.J."/>
            <person name="Hallab A."/>
            <person name="Hartog M."/>
            <person name="Hua A."/>
            <person name="Humphray S.J."/>
            <person name="Jeong D.H."/>
            <person name="Jing Y."/>
            <person name="Jocker A."/>
            <person name="Kenton S.M."/>
            <person name="Kim D.J."/>
            <person name="Klee K."/>
            <person name="Lai H."/>
            <person name="Lang C."/>
            <person name="Lin S."/>
            <person name="Macmil S.L."/>
            <person name="Magdelenat G."/>
            <person name="Matthews L."/>
            <person name="McCorrison J."/>
            <person name="Monaghan E.L."/>
            <person name="Mun J.H."/>
            <person name="Najar F.Z."/>
            <person name="Nicholson C."/>
            <person name="Noirot C."/>
            <person name="O'Bleness M."/>
            <person name="Paule C.R."/>
            <person name="Poulain J."/>
            <person name="Prion F."/>
            <person name="Qin B."/>
            <person name="Qu C."/>
            <person name="Retzel E.F."/>
            <person name="Riddle C."/>
            <person name="Sallet E."/>
            <person name="Samain S."/>
            <person name="Samson N."/>
            <person name="Sanders I."/>
            <person name="Saurat O."/>
            <person name="Scarpelli C."/>
            <person name="Schiex T."/>
            <person name="Segurens B."/>
            <person name="Severin A.J."/>
            <person name="Sherrier D.J."/>
            <person name="Shi R."/>
            <person name="Sims S."/>
            <person name="Singer S.R."/>
            <person name="Sinharoy S."/>
            <person name="Sterck L."/>
            <person name="Viollet A."/>
            <person name="Wang B.B."/>
            <person name="Wang K."/>
            <person name="Wang M."/>
            <person name="Wang X."/>
            <person name="Warfsmann J."/>
            <person name="Weissenbach J."/>
            <person name="White D.D."/>
            <person name="White J.D."/>
            <person name="Wiley G.B."/>
            <person name="Wincker P."/>
            <person name="Xing Y."/>
            <person name="Yang L."/>
            <person name="Yao Z."/>
            <person name="Ying F."/>
            <person name="Zhai J."/>
            <person name="Zhou L."/>
            <person name="Zuber A."/>
            <person name="Denarie J."/>
            <person name="Dixon R.A."/>
            <person name="May G.D."/>
            <person name="Schwartz D.C."/>
            <person name="Rogers J."/>
            <person name="Quetier F."/>
            <person name="Town C.D."/>
            <person name="Roe B.A."/>
        </authorList>
    </citation>
    <scope>NUCLEOTIDE SEQUENCE [LARGE SCALE GENOMIC DNA]</scope>
    <source>
        <strain evidence="1">A17</strain>
        <strain evidence="2 3">cv. Jemalong A17</strain>
    </source>
</reference>
<evidence type="ECO:0000313" key="1">
    <source>
        <dbReference type="EMBL" id="AET02887.1"/>
    </source>
</evidence>
<proteinExistence type="predicted"/>